<evidence type="ECO:0000256" key="1">
    <source>
        <dbReference type="SAM" id="MobiDB-lite"/>
    </source>
</evidence>
<name>A0ABZ2EZK5_9FIRM</name>
<feature type="compositionally biased region" description="Polar residues" evidence="1">
    <location>
        <begin position="396"/>
        <end position="405"/>
    </location>
</feature>
<sequence length="1347" mass="150093">MHKKVRSLVLASLITVSSTGQVLALSNREVSTDTSSKQINKVVVKDNENDNKLIDEENTKIVNVEGTSYTVVDLKQGNLSNTEFKLNDQKITPTPVTDDGSIVKFEVNPTEIAKVDVIQGDVTDSIILNSKGKKFTKVINNEAPDKVLVSGPLDIFEYHQTNYDKNGNVRTLPSKTTFNVVNEGQPEIDKTIPALTSKRTKLGEDIVINVDTDFTEYKNWQKNIYSVEKVYEGTNTSAKLQYSIENGKVIIDGNSSAIEGRNAIHKIKIKSKGFNDAYVNIETIKKAGKLQLSGDFNFWANNDLLFELVGFNYGATNPIYKVLLDGKVLHGDCVDYHVVSNLVRLENKALSKLTKGKHTITIKAHGYEDYTRNFYLEEAPKGSSNPTLGTKEAKSENSSTVESKVTNKLAAKSKPTFDVLSSASGGGGGGSTSEGGATGYIRANLVYDFDLLANAFILRNIGMSTKYSTSVLSYWNAMTKDAILTKGSQKVVDYQNYKNALNEAYESDYFTFKDYYNKLAESDYVNKPYSVKHILEDGLLGDVKSYSEENLKVAPNLKVIKSDGNIILSYENNEEYTKNIENIRVGMTILNKSSYDILDGKITIKDTSKFAKGSNEISVLANGYKTNKTSIDLSQGVETLVPKKDADNNITIELKNDYKNAIKGLTINGKSSFNNTQLGGDNGDYYFIDNTLVLKNKLFKGKEDKQQTLAIKANGYEDSITIFTPSELKTVDAKKMEIPSFVKLNNKNSYKPNERVIIDVEQAMNSNYKKAITSVLVDNKEVDYKTCSDEFYSIELSGENFRKAKSYNIVIKANNYKDYEVKLEVKGDNTSVPDIEVEKDLWGDYAFTAKDAEYIFNITNVLVNDKELEEASSSFASEGFYKNGNKITILSTLDGGSKVVFKSNGYEDYTYNTPLLSVEKINVSKDSDGYHKFSNSQYNWTDNVQVYLNGKLLKKDEGYKSSYGVVTILQNLKEGDKLSIKSKGYEEYNYSVESFENKVKAEYNSYSHRYSFNSADDNWKNKITSVKINGNEIEKSTDLSPTKGYKLNYSGGIDIYESLENGDKLEIKADGYKDYIYENTKITAKDVEIKVDDKFNAMNGISAIDSDGSDITDKIKVVENTVDTTKAGEYKVVYNVKGVLGGSVLKTIKVTVKNNEKPVIKVSTPTAKVDVASYNSNKITWNKVSKASGYQVYRSTSKDGKYASIKTIKSGSTVSYTDAKLTTGKTYYYKVRAYKTVNGSKTYSSYSKIVSAKPKLITPSATLSSKNKKVYVKWNKVSGASGYQVYRATSKNGKYSLAKAVNSSTTSYTNTSVSKNKGYYYKVRAYKKVDGKKVYSLYSSIKYIKVR</sequence>
<evidence type="ECO:0000313" key="4">
    <source>
        <dbReference type="Proteomes" id="UP001348492"/>
    </source>
</evidence>
<dbReference type="EMBL" id="CP117523">
    <property type="protein sequence ID" value="WWD84986.1"/>
    <property type="molecule type" value="Genomic_DNA"/>
</dbReference>
<dbReference type="Proteomes" id="UP001348492">
    <property type="component" value="Chromosome"/>
</dbReference>
<accession>A0ABZ2EZK5</accession>
<dbReference type="SUPFAM" id="SSF49265">
    <property type="entry name" value="Fibronectin type III"/>
    <property type="match status" value="1"/>
</dbReference>
<dbReference type="Gene3D" id="2.60.40.10">
    <property type="entry name" value="Immunoglobulins"/>
    <property type="match status" value="3"/>
</dbReference>
<dbReference type="InterPro" id="IPR036116">
    <property type="entry name" value="FN3_sf"/>
</dbReference>
<reference evidence="3 4" key="1">
    <citation type="journal article" date="2023" name="PLoS ONE">
        <title>Genome-based metabolic and phylogenomic analysis of three Terrisporobacter species.</title>
        <authorList>
            <person name="Boer T."/>
            <person name="Bengelsdorf F.R."/>
            <person name="Bomeke M."/>
            <person name="Daniel R."/>
            <person name="Poehlein A."/>
        </authorList>
    </citation>
    <scope>NUCLEOTIDE SEQUENCE [LARGE SCALE GENOMIC DNA]</scope>
    <source>
        <strain evidence="3 4">DSM 1288</strain>
    </source>
</reference>
<feature type="domain" description="Fibronectin type-III" evidence="2">
    <location>
        <begin position="1161"/>
        <end position="1261"/>
    </location>
</feature>
<protein>
    <recommendedName>
        <fullName evidence="2">Fibronectin type-III domain-containing protein</fullName>
    </recommendedName>
</protein>
<organism evidence="3 4">
    <name type="scientific">Terrisporobacter glycolicus ATCC 14880 = DSM 1288</name>
    <dbReference type="NCBI Taxonomy" id="1121315"/>
    <lineage>
        <taxon>Bacteria</taxon>
        <taxon>Bacillati</taxon>
        <taxon>Bacillota</taxon>
        <taxon>Clostridia</taxon>
        <taxon>Peptostreptococcales</taxon>
        <taxon>Peptostreptococcaceae</taxon>
        <taxon>Terrisporobacter</taxon>
    </lineage>
</organism>
<dbReference type="Pfam" id="PF16403">
    <property type="entry name" value="Bact_surface_Ig-like"/>
    <property type="match status" value="1"/>
</dbReference>
<dbReference type="RefSeq" id="WP_018591632.1">
    <property type="nucleotide sequence ID" value="NZ_CP117523.1"/>
</dbReference>
<dbReference type="InterPro" id="IPR003961">
    <property type="entry name" value="FN3_dom"/>
</dbReference>
<dbReference type="InterPro" id="IPR011432">
    <property type="entry name" value="Shr-like_HID"/>
</dbReference>
<dbReference type="InterPro" id="IPR032179">
    <property type="entry name" value="Cry22Aa_Ig-like"/>
</dbReference>
<gene>
    <name evidence="3" type="ORF">TEGL_34320</name>
</gene>
<proteinExistence type="predicted"/>
<dbReference type="InterPro" id="IPR013783">
    <property type="entry name" value="Ig-like_fold"/>
</dbReference>
<evidence type="ECO:0000313" key="3">
    <source>
        <dbReference type="EMBL" id="WWD84986.1"/>
    </source>
</evidence>
<dbReference type="PROSITE" id="PS50853">
    <property type="entry name" value="FN3"/>
    <property type="match status" value="1"/>
</dbReference>
<evidence type="ECO:0000259" key="2">
    <source>
        <dbReference type="PROSITE" id="PS50853"/>
    </source>
</evidence>
<keyword evidence="4" id="KW-1185">Reference proteome</keyword>
<dbReference type="Pfam" id="PF07550">
    <property type="entry name" value="Shr-like_HID"/>
    <property type="match status" value="6"/>
</dbReference>
<feature type="region of interest" description="Disordered" evidence="1">
    <location>
        <begin position="381"/>
        <end position="405"/>
    </location>
</feature>